<gene>
    <name evidence="2" type="ORF">EYF80_007586</name>
</gene>
<dbReference type="Proteomes" id="UP000314294">
    <property type="component" value="Unassembled WGS sequence"/>
</dbReference>
<feature type="region of interest" description="Disordered" evidence="1">
    <location>
        <begin position="123"/>
        <end position="187"/>
    </location>
</feature>
<evidence type="ECO:0000313" key="3">
    <source>
        <dbReference type="Proteomes" id="UP000314294"/>
    </source>
</evidence>
<name>A0A4Z2IXJ2_9TELE</name>
<dbReference type="EMBL" id="SRLO01000041">
    <property type="protein sequence ID" value="TNN82218.1"/>
    <property type="molecule type" value="Genomic_DNA"/>
</dbReference>
<evidence type="ECO:0000313" key="2">
    <source>
        <dbReference type="EMBL" id="TNN82218.1"/>
    </source>
</evidence>
<reference evidence="2 3" key="1">
    <citation type="submission" date="2019-03" db="EMBL/GenBank/DDBJ databases">
        <title>First draft genome of Liparis tanakae, snailfish: a comprehensive survey of snailfish specific genes.</title>
        <authorList>
            <person name="Kim W."/>
            <person name="Song I."/>
            <person name="Jeong J.-H."/>
            <person name="Kim D."/>
            <person name="Kim S."/>
            <person name="Ryu S."/>
            <person name="Song J.Y."/>
            <person name="Lee S.K."/>
        </authorList>
    </citation>
    <scope>NUCLEOTIDE SEQUENCE [LARGE SCALE GENOMIC DNA]</scope>
    <source>
        <tissue evidence="2">Muscle</tissue>
    </source>
</reference>
<accession>A0A4Z2IXJ2</accession>
<proteinExistence type="predicted"/>
<keyword evidence="3" id="KW-1185">Reference proteome</keyword>
<evidence type="ECO:0000256" key="1">
    <source>
        <dbReference type="SAM" id="MobiDB-lite"/>
    </source>
</evidence>
<organism evidence="2 3">
    <name type="scientific">Liparis tanakae</name>
    <name type="common">Tanaka's snailfish</name>
    <dbReference type="NCBI Taxonomy" id="230148"/>
    <lineage>
        <taxon>Eukaryota</taxon>
        <taxon>Metazoa</taxon>
        <taxon>Chordata</taxon>
        <taxon>Craniata</taxon>
        <taxon>Vertebrata</taxon>
        <taxon>Euteleostomi</taxon>
        <taxon>Actinopterygii</taxon>
        <taxon>Neopterygii</taxon>
        <taxon>Teleostei</taxon>
        <taxon>Neoteleostei</taxon>
        <taxon>Acanthomorphata</taxon>
        <taxon>Eupercaria</taxon>
        <taxon>Perciformes</taxon>
        <taxon>Cottioidei</taxon>
        <taxon>Cottales</taxon>
        <taxon>Liparidae</taxon>
        <taxon>Liparis</taxon>
    </lineage>
</organism>
<protein>
    <submittedName>
        <fullName evidence="2">Uncharacterized protein</fullName>
    </submittedName>
</protein>
<comment type="caution">
    <text evidence="2">The sequence shown here is derived from an EMBL/GenBank/DDBJ whole genome shotgun (WGS) entry which is preliminary data.</text>
</comment>
<dbReference type="AlphaFoldDB" id="A0A4Z2IXJ2"/>
<sequence length="187" mass="20876">MEPVSHWDREEQASPLVLRLTVTPSDLWVSVAGVDTLGFLLPAYTLTTQRYTPESRGWAENSFRENLPSDTFSIEPPLARLRSSPQLTTPSGLIWATCTLITTHAFPQMSQQKQDQYLDSVAPGSIAAPRSPLHPLNQQARGHLRRQPQHLTGQDERGAHLQGHLPLRRGRDAQRLGWGTEEVEGDS</sequence>